<dbReference type="SUPFAM" id="SSF51735">
    <property type="entry name" value="NAD(P)-binding Rossmann-fold domains"/>
    <property type="match status" value="1"/>
</dbReference>
<dbReference type="NCBIfam" id="NF005559">
    <property type="entry name" value="PRK07231.1"/>
    <property type="match status" value="1"/>
</dbReference>
<dbReference type="Gene3D" id="3.40.50.720">
    <property type="entry name" value="NAD(P)-binding Rossmann-like Domain"/>
    <property type="match status" value="1"/>
</dbReference>
<evidence type="ECO:0000256" key="1">
    <source>
        <dbReference type="ARBA" id="ARBA00006484"/>
    </source>
</evidence>
<sequence length="248" mass="26501">MRLKNKLAIITGGNSGIGYAVAELFLREGAKIAITGRDKKKIRAAQDKWGPKALCCQTDVTELQALEIFFEKVQKHFAQGIDILVANAGISQETPLKDTTEESFNKIISINVNGVFFTVQKALPYLKKGSSIILVASLAAKQGIKNFSAYCASKAAVLSLAKCLAAELVSENIRVNSISPGVVNTPILHGLQLSEDNLKNWSASIPLKRFAKAEEIAQSMLFLASEESSYLTGADLAVDGGLSGIGSL</sequence>
<reference evidence="2 3" key="1">
    <citation type="submission" date="2015-11" db="EMBL/GenBank/DDBJ databases">
        <title>Genomic analysis of 38 Legionella species identifies large and diverse effector repertoires.</title>
        <authorList>
            <person name="Burstein D."/>
            <person name="Amaro F."/>
            <person name="Zusman T."/>
            <person name="Lifshitz Z."/>
            <person name="Cohen O."/>
            <person name="Gilbert J.A."/>
            <person name="Pupko T."/>
            <person name="Shuman H.A."/>
            <person name="Segal G."/>
        </authorList>
    </citation>
    <scope>NUCLEOTIDE SEQUENCE [LARGE SCALE GENOMIC DNA]</scope>
    <source>
        <strain evidence="2 3">ATCC 49751</strain>
    </source>
</reference>
<dbReference type="PANTHER" id="PTHR42760">
    <property type="entry name" value="SHORT-CHAIN DEHYDROGENASES/REDUCTASES FAMILY MEMBER"/>
    <property type="match status" value="1"/>
</dbReference>
<comment type="similarity">
    <text evidence="1">Belongs to the short-chain dehydrogenases/reductases (SDR) family.</text>
</comment>
<dbReference type="eggNOG" id="COG1028">
    <property type="taxonomic scope" value="Bacteria"/>
</dbReference>
<dbReference type="InterPro" id="IPR036291">
    <property type="entry name" value="NAD(P)-bd_dom_sf"/>
</dbReference>
<dbReference type="OrthoDB" id="9787298at2"/>
<accession>A0A0W0VKE9</accession>
<dbReference type="RefSeq" id="WP_028373720.1">
    <property type="nucleotide sequence ID" value="NZ_CAAAJD010000023.1"/>
</dbReference>
<dbReference type="PROSITE" id="PS00061">
    <property type="entry name" value="ADH_SHORT"/>
    <property type="match status" value="1"/>
</dbReference>
<comment type="caution">
    <text evidence="2">The sequence shown here is derived from an EMBL/GenBank/DDBJ whole genome shotgun (WGS) entry which is preliminary data.</text>
</comment>
<dbReference type="PRINTS" id="PR00080">
    <property type="entry name" value="SDRFAMILY"/>
</dbReference>
<dbReference type="InterPro" id="IPR002347">
    <property type="entry name" value="SDR_fam"/>
</dbReference>
<dbReference type="PATRIC" id="fig|45067.4.peg.2034"/>
<proteinExistence type="inferred from homology"/>
<gene>
    <name evidence="2" type="primary">phaB_2</name>
    <name evidence="2" type="ORF">Llan_1945</name>
</gene>
<name>A0A0W0VKE9_9GAMM</name>
<dbReference type="Proteomes" id="UP000054869">
    <property type="component" value="Unassembled WGS sequence"/>
</dbReference>
<evidence type="ECO:0000313" key="2">
    <source>
        <dbReference type="EMBL" id="KTD20294.1"/>
    </source>
</evidence>
<organism evidence="2 3">
    <name type="scientific">Legionella lansingensis</name>
    <dbReference type="NCBI Taxonomy" id="45067"/>
    <lineage>
        <taxon>Bacteria</taxon>
        <taxon>Pseudomonadati</taxon>
        <taxon>Pseudomonadota</taxon>
        <taxon>Gammaproteobacteria</taxon>
        <taxon>Legionellales</taxon>
        <taxon>Legionellaceae</taxon>
        <taxon>Legionella</taxon>
    </lineage>
</organism>
<protein>
    <submittedName>
        <fullName evidence="2">Acetyoacetyl CoA reductase</fullName>
    </submittedName>
</protein>
<dbReference type="PRINTS" id="PR00081">
    <property type="entry name" value="GDHRDH"/>
</dbReference>
<dbReference type="FunFam" id="3.40.50.720:FF:000084">
    <property type="entry name" value="Short-chain dehydrogenase reductase"/>
    <property type="match status" value="1"/>
</dbReference>
<dbReference type="AlphaFoldDB" id="A0A0W0VKE9"/>
<dbReference type="STRING" id="45067.Llan_1945"/>
<evidence type="ECO:0000313" key="3">
    <source>
        <dbReference type="Proteomes" id="UP000054869"/>
    </source>
</evidence>
<keyword evidence="3" id="KW-1185">Reference proteome</keyword>
<dbReference type="InterPro" id="IPR020904">
    <property type="entry name" value="Sc_DH/Rdtase_CS"/>
</dbReference>
<dbReference type="CDD" id="cd05233">
    <property type="entry name" value="SDR_c"/>
    <property type="match status" value="1"/>
</dbReference>
<dbReference type="GO" id="GO:0016616">
    <property type="term" value="F:oxidoreductase activity, acting on the CH-OH group of donors, NAD or NADP as acceptor"/>
    <property type="evidence" value="ECO:0007669"/>
    <property type="project" value="TreeGrafter"/>
</dbReference>
<dbReference type="EMBL" id="LNYI01000042">
    <property type="protein sequence ID" value="KTD20294.1"/>
    <property type="molecule type" value="Genomic_DNA"/>
</dbReference>
<dbReference type="Pfam" id="PF13561">
    <property type="entry name" value="adh_short_C2"/>
    <property type="match status" value="1"/>
</dbReference>